<dbReference type="KEGG" id="sesp:BN6_60630"/>
<dbReference type="EMBL" id="HE804045">
    <property type="protein sequence ID" value="CCH33317.1"/>
    <property type="molecule type" value="Genomic_DNA"/>
</dbReference>
<feature type="domain" description="HTH arsR-type" evidence="2">
    <location>
        <begin position="37"/>
        <end position="131"/>
    </location>
</feature>
<proteinExistence type="predicted"/>
<dbReference type="GO" id="GO:0003700">
    <property type="term" value="F:DNA-binding transcription factor activity"/>
    <property type="evidence" value="ECO:0007669"/>
    <property type="project" value="InterPro"/>
</dbReference>
<dbReference type="PATRIC" id="fig|1179773.3.peg.6106"/>
<dbReference type="InterPro" id="IPR036390">
    <property type="entry name" value="WH_DNA-bd_sf"/>
</dbReference>
<feature type="region of interest" description="Disordered" evidence="1">
    <location>
        <begin position="1"/>
        <end position="34"/>
    </location>
</feature>
<organism evidence="3 4">
    <name type="scientific">Saccharothrix espanaensis (strain ATCC 51144 / DSM 44229 / JCM 9112 / NBRC 15066 / NRRL 15764)</name>
    <dbReference type="NCBI Taxonomy" id="1179773"/>
    <lineage>
        <taxon>Bacteria</taxon>
        <taxon>Bacillati</taxon>
        <taxon>Actinomycetota</taxon>
        <taxon>Actinomycetes</taxon>
        <taxon>Pseudonocardiales</taxon>
        <taxon>Pseudonocardiaceae</taxon>
        <taxon>Saccharothrix</taxon>
    </lineage>
</organism>
<name>K0K6Z8_SACES</name>
<dbReference type="Pfam" id="PF12840">
    <property type="entry name" value="HTH_20"/>
    <property type="match status" value="1"/>
</dbReference>
<dbReference type="Gene3D" id="1.10.10.10">
    <property type="entry name" value="Winged helix-like DNA-binding domain superfamily/Winged helix DNA-binding domain"/>
    <property type="match status" value="1"/>
</dbReference>
<evidence type="ECO:0000259" key="2">
    <source>
        <dbReference type="SMART" id="SM00418"/>
    </source>
</evidence>
<evidence type="ECO:0000313" key="4">
    <source>
        <dbReference type="Proteomes" id="UP000006281"/>
    </source>
</evidence>
<protein>
    <recommendedName>
        <fullName evidence="2">HTH arsR-type domain-containing protein</fullName>
    </recommendedName>
</protein>
<sequence>MVRGSAMKSTIRREGPPDDAVLAGRPAGAQRGDARGGALKALAHPRRQQMLDELHRGGPATSAALARALDLNTGATSYHLRELARHGFVEELPERARGRERWWRAVPADIRFPRRGEQGAEVRALLVGMDERGFAEDVAAFHRARSAAPDDGAWGDAFPYSRGTVTVSLERFEAFFEEYLALLAK</sequence>
<dbReference type="STRING" id="1179773.BN6_60630"/>
<dbReference type="CDD" id="cd00090">
    <property type="entry name" value="HTH_ARSR"/>
    <property type="match status" value="1"/>
</dbReference>
<gene>
    <name evidence="3" type="ordered locus">BN6_60630</name>
</gene>
<dbReference type="AlphaFoldDB" id="K0K6Z8"/>
<dbReference type="HOGENOM" id="CLU_087580_2_0_11"/>
<dbReference type="SMART" id="SM00418">
    <property type="entry name" value="HTH_ARSR"/>
    <property type="match status" value="1"/>
</dbReference>
<dbReference type="InterPro" id="IPR011991">
    <property type="entry name" value="ArsR-like_HTH"/>
</dbReference>
<dbReference type="InterPro" id="IPR036388">
    <property type="entry name" value="WH-like_DNA-bd_sf"/>
</dbReference>
<dbReference type="SUPFAM" id="SSF46785">
    <property type="entry name" value="Winged helix' DNA-binding domain"/>
    <property type="match status" value="1"/>
</dbReference>
<dbReference type="Proteomes" id="UP000006281">
    <property type="component" value="Chromosome"/>
</dbReference>
<reference evidence="3 4" key="1">
    <citation type="journal article" date="2012" name="BMC Genomics">
        <title>Complete genome sequence of Saccharothrix espanaensis DSM 44229T and comparison to the other completely sequenced Pseudonocardiaceae.</title>
        <authorList>
            <person name="Strobel T."/>
            <person name="Al-Dilaimi A."/>
            <person name="Blom J."/>
            <person name="Gessner A."/>
            <person name="Kalinowski J."/>
            <person name="Luzhetska M."/>
            <person name="Puhler A."/>
            <person name="Szczepanowski R."/>
            <person name="Bechthold A."/>
            <person name="Ruckert C."/>
        </authorList>
    </citation>
    <scope>NUCLEOTIDE SEQUENCE [LARGE SCALE GENOMIC DNA]</scope>
    <source>
        <strain evidence="4">ATCC 51144 / DSM 44229 / JCM 9112 / NBRC 15066 / NRRL 15764</strain>
    </source>
</reference>
<evidence type="ECO:0000256" key="1">
    <source>
        <dbReference type="SAM" id="MobiDB-lite"/>
    </source>
</evidence>
<dbReference type="InterPro" id="IPR001845">
    <property type="entry name" value="HTH_ArsR_DNA-bd_dom"/>
</dbReference>
<dbReference type="eggNOG" id="COG0640">
    <property type="taxonomic scope" value="Bacteria"/>
</dbReference>
<evidence type="ECO:0000313" key="3">
    <source>
        <dbReference type="EMBL" id="CCH33317.1"/>
    </source>
</evidence>
<accession>K0K6Z8</accession>
<keyword evidence="4" id="KW-1185">Reference proteome</keyword>